<dbReference type="GO" id="GO:0008168">
    <property type="term" value="F:methyltransferase activity"/>
    <property type="evidence" value="ECO:0007669"/>
    <property type="project" value="UniProtKB-KW"/>
</dbReference>
<comment type="caution">
    <text evidence="1">The sequence shown here is derived from an EMBL/GenBank/DDBJ whole genome shotgun (WGS) entry which is preliminary data.</text>
</comment>
<organism evidence="1 2">
    <name type="scientific">Actinomadura rugatobispora</name>
    <dbReference type="NCBI Taxonomy" id="1994"/>
    <lineage>
        <taxon>Bacteria</taxon>
        <taxon>Bacillati</taxon>
        <taxon>Actinomycetota</taxon>
        <taxon>Actinomycetes</taxon>
        <taxon>Streptosporangiales</taxon>
        <taxon>Thermomonosporaceae</taxon>
        <taxon>Actinomadura</taxon>
    </lineage>
</organism>
<dbReference type="RefSeq" id="WP_378290053.1">
    <property type="nucleotide sequence ID" value="NZ_JBHSON010000106.1"/>
</dbReference>
<sequence length="266" mass="28927">MREIEGWVPRDIDLVTPNVARMYDFYLGGKDNYEVDREAAAQILRVAPFTPVLAYANRAFLRRATRCLAAAGISQFLDIGTGLPTRNNVHEVAREVAPGSRVVYLDNDPVVVTHGQALISGANGTLVLEHDLRKPEAILGDPAIRGFLDFEKPIGLMLLSVLHCLTDEEGAFASVATLLDALAPGSHVVVSHITGDDDLTANSVAVYNSANTDMTHRTREQLLRFFDGCALLDPGLVRLDQWRPDAGTETIGQGGDYFQCGVGRLI</sequence>
<keyword evidence="1" id="KW-0489">Methyltransferase</keyword>
<evidence type="ECO:0000313" key="1">
    <source>
        <dbReference type="EMBL" id="MFC5753237.1"/>
    </source>
</evidence>
<proteinExistence type="predicted"/>
<gene>
    <name evidence="1" type="ORF">ACFPZN_47125</name>
</gene>
<accession>A0ABW1AFF2</accession>
<dbReference type="Proteomes" id="UP001596074">
    <property type="component" value="Unassembled WGS sequence"/>
</dbReference>
<dbReference type="GO" id="GO:0032259">
    <property type="term" value="P:methylation"/>
    <property type="evidence" value="ECO:0007669"/>
    <property type="project" value="UniProtKB-KW"/>
</dbReference>
<dbReference type="Pfam" id="PF04672">
    <property type="entry name" value="Methyltransf_19"/>
    <property type="match status" value="1"/>
</dbReference>
<dbReference type="SUPFAM" id="SSF53335">
    <property type="entry name" value="S-adenosyl-L-methionine-dependent methyltransferases"/>
    <property type="match status" value="1"/>
</dbReference>
<evidence type="ECO:0000313" key="2">
    <source>
        <dbReference type="Proteomes" id="UP001596074"/>
    </source>
</evidence>
<dbReference type="EC" id="2.1.1.-" evidence="1"/>
<dbReference type="InterPro" id="IPR006764">
    <property type="entry name" value="SAM_dep_MeTrfase_SAV2177_type"/>
</dbReference>
<name>A0ABW1AFF2_9ACTN</name>
<dbReference type="Gene3D" id="3.40.50.150">
    <property type="entry name" value="Vaccinia Virus protein VP39"/>
    <property type="match status" value="1"/>
</dbReference>
<dbReference type="EMBL" id="JBHSON010000106">
    <property type="protein sequence ID" value="MFC5753237.1"/>
    <property type="molecule type" value="Genomic_DNA"/>
</dbReference>
<dbReference type="InterPro" id="IPR029063">
    <property type="entry name" value="SAM-dependent_MTases_sf"/>
</dbReference>
<reference evidence="2" key="1">
    <citation type="journal article" date="2019" name="Int. J. Syst. Evol. Microbiol.">
        <title>The Global Catalogue of Microorganisms (GCM) 10K type strain sequencing project: providing services to taxonomists for standard genome sequencing and annotation.</title>
        <authorList>
            <consortium name="The Broad Institute Genomics Platform"/>
            <consortium name="The Broad Institute Genome Sequencing Center for Infectious Disease"/>
            <person name="Wu L."/>
            <person name="Ma J."/>
        </authorList>
    </citation>
    <scope>NUCLEOTIDE SEQUENCE [LARGE SCALE GENOMIC DNA]</scope>
    <source>
        <strain evidence="2">KCTC 42087</strain>
    </source>
</reference>
<protein>
    <submittedName>
        <fullName evidence="1">SAM-dependent methyltransferase</fullName>
        <ecNumber evidence="1">2.1.1.-</ecNumber>
    </submittedName>
</protein>
<keyword evidence="1" id="KW-0808">Transferase</keyword>
<keyword evidence="2" id="KW-1185">Reference proteome</keyword>
<dbReference type="PIRSF" id="PIRSF017393">
    <property type="entry name" value="MTase_SAV2177"/>
    <property type="match status" value="1"/>
</dbReference>